<keyword evidence="4" id="KW-0963">Cytoplasm</keyword>
<comment type="catalytic activity">
    <reaction evidence="10">
        <text>uridine(1498) in 16S rRNA + S-adenosyl-L-methionine = N(3)-methyluridine(1498) in 16S rRNA + S-adenosyl-L-homocysteine + H(+)</text>
        <dbReference type="Rhea" id="RHEA:42920"/>
        <dbReference type="Rhea" id="RHEA-COMP:10283"/>
        <dbReference type="Rhea" id="RHEA-COMP:10284"/>
        <dbReference type="ChEBI" id="CHEBI:15378"/>
        <dbReference type="ChEBI" id="CHEBI:57856"/>
        <dbReference type="ChEBI" id="CHEBI:59789"/>
        <dbReference type="ChEBI" id="CHEBI:65315"/>
        <dbReference type="ChEBI" id="CHEBI:74502"/>
        <dbReference type="EC" id="2.1.1.193"/>
    </reaction>
</comment>
<evidence type="ECO:0000256" key="1">
    <source>
        <dbReference type="ARBA" id="ARBA00004496"/>
    </source>
</evidence>
<evidence type="ECO:0000256" key="9">
    <source>
        <dbReference type="ARBA" id="ARBA00025699"/>
    </source>
</evidence>
<keyword evidence="6 13" id="KW-0489">Methyltransferase</keyword>
<keyword evidence="5" id="KW-0698">rRNA processing</keyword>
<organism evidence="13">
    <name type="scientific">mine drainage metagenome</name>
    <dbReference type="NCBI Taxonomy" id="410659"/>
    <lineage>
        <taxon>unclassified sequences</taxon>
        <taxon>metagenomes</taxon>
        <taxon>ecological metagenomes</taxon>
    </lineage>
</organism>
<evidence type="ECO:0000259" key="11">
    <source>
        <dbReference type="Pfam" id="PF04452"/>
    </source>
</evidence>
<dbReference type="SUPFAM" id="SSF88697">
    <property type="entry name" value="PUA domain-like"/>
    <property type="match status" value="1"/>
</dbReference>
<dbReference type="GO" id="GO:0005737">
    <property type="term" value="C:cytoplasm"/>
    <property type="evidence" value="ECO:0007669"/>
    <property type="project" value="UniProtKB-SubCell"/>
</dbReference>
<accession>A0A1J5T062</accession>
<dbReference type="GO" id="GO:0070475">
    <property type="term" value="P:rRNA base methylation"/>
    <property type="evidence" value="ECO:0007669"/>
    <property type="project" value="TreeGrafter"/>
</dbReference>
<evidence type="ECO:0000256" key="7">
    <source>
        <dbReference type="ARBA" id="ARBA00022679"/>
    </source>
</evidence>
<dbReference type="GO" id="GO:0070042">
    <property type="term" value="F:rRNA (uridine-N3-)-methyltransferase activity"/>
    <property type="evidence" value="ECO:0007669"/>
    <property type="project" value="TreeGrafter"/>
</dbReference>
<dbReference type="InterPro" id="IPR029028">
    <property type="entry name" value="Alpha/beta_knot_MTases"/>
</dbReference>
<dbReference type="PANTHER" id="PTHR30027">
    <property type="entry name" value="RIBOSOMAL RNA SMALL SUBUNIT METHYLTRANSFERASE E"/>
    <property type="match status" value="1"/>
</dbReference>
<comment type="function">
    <text evidence="9">Specifically methylates the N3 position of the uracil ring of uridine 1498 (m3U1498) in 16S rRNA. Acts on the fully assembled 30S ribosomal subunit.</text>
</comment>
<dbReference type="NCBIfam" id="TIGR00046">
    <property type="entry name" value="RsmE family RNA methyltransferase"/>
    <property type="match status" value="1"/>
</dbReference>
<dbReference type="SUPFAM" id="SSF75217">
    <property type="entry name" value="alpha/beta knot"/>
    <property type="match status" value="1"/>
</dbReference>
<comment type="subcellular location">
    <subcellularLocation>
        <location evidence="1">Cytoplasm</location>
    </subcellularLocation>
</comment>
<keyword evidence="8" id="KW-0949">S-adenosyl-L-methionine</keyword>
<dbReference type="PIRSF" id="PIRSF015601">
    <property type="entry name" value="MTase_slr0722"/>
    <property type="match status" value="1"/>
</dbReference>
<dbReference type="InterPro" id="IPR029026">
    <property type="entry name" value="tRNA_m1G_MTases_N"/>
</dbReference>
<dbReference type="InterPro" id="IPR015947">
    <property type="entry name" value="PUA-like_sf"/>
</dbReference>
<evidence type="ECO:0000256" key="5">
    <source>
        <dbReference type="ARBA" id="ARBA00022552"/>
    </source>
</evidence>
<evidence type="ECO:0000256" key="8">
    <source>
        <dbReference type="ARBA" id="ARBA00022691"/>
    </source>
</evidence>
<dbReference type="EMBL" id="MLJW01000014">
    <property type="protein sequence ID" value="OIR13579.1"/>
    <property type="molecule type" value="Genomic_DNA"/>
</dbReference>
<dbReference type="InterPro" id="IPR006700">
    <property type="entry name" value="RsmE"/>
</dbReference>
<dbReference type="AlphaFoldDB" id="A0A1J5T062"/>
<evidence type="ECO:0000256" key="2">
    <source>
        <dbReference type="ARBA" id="ARBA00005528"/>
    </source>
</evidence>
<evidence type="ECO:0000256" key="3">
    <source>
        <dbReference type="ARBA" id="ARBA00012328"/>
    </source>
</evidence>
<proteinExistence type="inferred from homology"/>
<feature type="domain" description="Ribosomal RNA small subunit methyltransferase E PUA-like" evidence="12">
    <location>
        <begin position="21"/>
        <end position="61"/>
    </location>
</feature>
<comment type="caution">
    <text evidence="13">The sequence shown here is derived from an EMBL/GenBank/DDBJ whole genome shotgun (WGS) entry which is preliminary data.</text>
</comment>
<name>A0A1J5T062_9ZZZZ</name>
<dbReference type="EC" id="2.1.1.193" evidence="3"/>
<dbReference type="CDD" id="cd18084">
    <property type="entry name" value="RsmE-like"/>
    <property type="match status" value="1"/>
</dbReference>
<evidence type="ECO:0000256" key="10">
    <source>
        <dbReference type="ARBA" id="ARBA00047944"/>
    </source>
</evidence>
<evidence type="ECO:0000313" key="13">
    <source>
        <dbReference type="EMBL" id="OIR13579.1"/>
    </source>
</evidence>
<evidence type="ECO:0000256" key="6">
    <source>
        <dbReference type="ARBA" id="ARBA00022603"/>
    </source>
</evidence>
<evidence type="ECO:0000256" key="4">
    <source>
        <dbReference type="ARBA" id="ARBA00022490"/>
    </source>
</evidence>
<comment type="similarity">
    <text evidence="2">Belongs to the RNA methyltransferase RsmE family.</text>
</comment>
<protein>
    <recommendedName>
        <fullName evidence="3">16S rRNA (uracil(1498)-N(3))-methyltransferase</fullName>
        <ecNumber evidence="3">2.1.1.193</ecNumber>
    </recommendedName>
</protein>
<reference evidence="13" key="1">
    <citation type="submission" date="2016-10" db="EMBL/GenBank/DDBJ databases">
        <title>Sequence of Gallionella enrichment culture.</title>
        <authorList>
            <person name="Poehlein A."/>
            <person name="Muehling M."/>
            <person name="Daniel R."/>
        </authorList>
    </citation>
    <scope>NUCLEOTIDE SEQUENCE</scope>
</reference>
<dbReference type="Gene3D" id="3.40.1280.10">
    <property type="match status" value="1"/>
</dbReference>
<dbReference type="InterPro" id="IPR046886">
    <property type="entry name" value="RsmE_MTase_dom"/>
</dbReference>
<feature type="domain" description="Ribosomal RNA small subunit methyltransferase E methyltransferase" evidence="11">
    <location>
        <begin position="74"/>
        <end position="244"/>
    </location>
</feature>
<dbReference type="PANTHER" id="PTHR30027:SF3">
    <property type="entry name" value="16S RRNA (URACIL(1498)-N(3))-METHYLTRANSFERASE"/>
    <property type="match status" value="1"/>
</dbReference>
<sequence length="251" mass="27274">MPDFRSYCLPATKDPKEIMLSPEESHHLIVVNRAAVGDTVVAFNGQGAEWICTLASDKRQAAVLTVRFAQTAKPLPYEITLGQALPKGPSMDSIVRKATEIGVARIVPLESERTQVKLEGDRQDRKAGKWETAALEAAKQCGNAWLPEILPLQRASTFMEQAKGYDLKLIASLHPGAKSLKTVLAAYHAAQGRAPKRVVWMIGPEGDFTPAEMSLSQSCGFEPVTLGPLVLRCETAAVYALSILSYELQTA</sequence>
<dbReference type="InterPro" id="IPR046887">
    <property type="entry name" value="RsmE_PUA-like"/>
</dbReference>
<dbReference type="Pfam" id="PF04452">
    <property type="entry name" value="Methyltrans_RNA"/>
    <property type="match status" value="1"/>
</dbReference>
<keyword evidence="7 13" id="KW-0808">Transferase</keyword>
<gene>
    <name evidence="13" type="primary">rsmE_2</name>
    <name evidence="13" type="ORF">GALL_53980</name>
</gene>
<dbReference type="Pfam" id="PF20260">
    <property type="entry name" value="PUA_4"/>
    <property type="match status" value="1"/>
</dbReference>
<evidence type="ECO:0000259" key="12">
    <source>
        <dbReference type="Pfam" id="PF20260"/>
    </source>
</evidence>